<dbReference type="EMBL" id="LGHB01000018">
    <property type="protein sequence ID" value="KUK96186.1"/>
    <property type="molecule type" value="Genomic_DNA"/>
</dbReference>
<comment type="caution">
    <text evidence="1">The sequence shown here is derived from an EMBL/GenBank/DDBJ whole genome shotgun (WGS) entry which is preliminary data.</text>
</comment>
<organism evidence="1 4">
    <name type="scientific">Methanothrix harundinacea</name>
    <dbReference type="NCBI Taxonomy" id="301375"/>
    <lineage>
        <taxon>Archaea</taxon>
        <taxon>Methanobacteriati</taxon>
        <taxon>Methanobacteriota</taxon>
        <taxon>Stenosarchaea group</taxon>
        <taxon>Methanomicrobia</taxon>
        <taxon>Methanotrichales</taxon>
        <taxon>Methanotrichaceae</taxon>
        <taxon>Methanothrix</taxon>
    </lineage>
</organism>
<dbReference type="Proteomes" id="UP000057043">
    <property type="component" value="Unassembled WGS sequence"/>
</dbReference>
<proteinExistence type="predicted"/>
<reference evidence="2" key="1">
    <citation type="journal article" date="2015" name="MBio">
        <title>Genome-resolved metagenomic analysis reveals roles for candidate phyla and other microbial community members in biogeochemical transformations in oil reservoirs.</title>
        <authorList>
            <person name="Hu P."/>
            <person name="Tom L."/>
            <person name="Singh A."/>
            <person name="Thomas B.C."/>
            <person name="Baker B.J."/>
            <person name="Piceno Y.M."/>
            <person name="Andersen G.L."/>
            <person name="Banfield J.F."/>
        </authorList>
    </citation>
    <scope>NUCLEOTIDE SEQUENCE [LARGE SCALE GENOMIC DNA]</scope>
    <source>
        <strain evidence="2">56_747</strain>
    </source>
</reference>
<reference evidence="3 4" key="2">
    <citation type="journal article" date="2015" name="MBio">
        <title>Genome-Resolved Metagenomic Analysis Reveals Roles for Candidate Phyla and Other Microbial Community Members in Biogeochemical Transformations in Oil Reservoirs.</title>
        <authorList>
            <person name="Hu P."/>
            <person name="Tom L."/>
            <person name="Singh A."/>
            <person name="Thomas B.C."/>
            <person name="Baker B.J."/>
            <person name="Piceno Y.M."/>
            <person name="Andersen G.L."/>
            <person name="Banfield J.F."/>
        </authorList>
    </citation>
    <scope>NUCLEOTIDE SEQUENCE [LARGE SCALE GENOMIC DNA]</scope>
    <source>
        <strain evidence="1">57_489</strain>
    </source>
</reference>
<dbReference type="Pfam" id="PF08004">
    <property type="entry name" value="DUF1699"/>
    <property type="match status" value="1"/>
</dbReference>
<dbReference type="AlphaFoldDB" id="A0A101FTA3"/>
<accession>A0A101FTA3</accession>
<dbReference type="PATRIC" id="fig|301375.6.peg.235"/>
<evidence type="ECO:0000313" key="1">
    <source>
        <dbReference type="EMBL" id="KUK43974.1"/>
    </source>
</evidence>
<dbReference type="EMBL" id="LGFT01000039">
    <property type="protein sequence ID" value="KUK43974.1"/>
    <property type="molecule type" value="Genomic_DNA"/>
</dbReference>
<protein>
    <submittedName>
        <fullName evidence="1">Uncharacterized protein</fullName>
    </submittedName>
</protein>
<evidence type="ECO:0000313" key="2">
    <source>
        <dbReference type="EMBL" id="KUK96186.1"/>
    </source>
</evidence>
<evidence type="ECO:0000313" key="3">
    <source>
        <dbReference type="Proteomes" id="UP000053961"/>
    </source>
</evidence>
<evidence type="ECO:0000313" key="4">
    <source>
        <dbReference type="Proteomes" id="UP000057043"/>
    </source>
</evidence>
<dbReference type="InterPro" id="IPR012546">
    <property type="entry name" value="DUF1699"/>
</dbReference>
<gene>
    <name evidence="1" type="ORF">XD72_1661</name>
    <name evidence="2" type="ORF">XE07_1298</name>
</gene>
<dbReference type="Proteomes" id="UP000053961">
    <property type="component" value="Unassembled WGS sequence"/>
</dbReference>
<name>A0A101FTA3_9EURY</name>
<sequence length="107" mass="12405">MMRTLNSEFDLARLMPCDEELVITFVPTNRDIYRILQSCHKLKTIYIHQDTFKEMPCVGQTLLYMQKVELVVDDGVHKIASEKGDDTQSQEETPSNARLSRLVMVTR</sequence>